<protein>
    <submittedName>
        <fullName evidence="1">Flagellar biosynthesis regulator FlaF</fullName>
    </submittedName>
</protein>
<dbReference type="NCBIfam" id="NF009435">
    <property type="entry name" value="PRK12794.1"/>
    <property type="match status" value="1"/>
</dbReference>
<dbReference type="InterPro" id="IPR010845">
    <property type="entry name" value="FlaF"/>
</dbReference>
<name>A0ABT1L7H9_9HYPH</name>
<gene>
    <name evidence="1" type="primary">flaF</name>
    <name evidence="1" type="ORF">NK718_02195</name>
</gene>
<dbReference type="Pfam" id="PF07309">
    <property type="entry name" value="FlaF"/>
    <property type="match status" value="1"/>
</dbReference>
<keyword evidence="2" id="KW-1185">Reference proteome</keyword>
<organism evidence="1 2">
    <name type="scientific">Alsobacter ponti</name>
    <dbReference type="NCBI Taxonomy" id="2962936"/>
    <lineage>
        <taxon>Bacteria</taxon>
        <taxon>Pseudomonadati</taxon>
        <taxon>Pseudomonadota</taxon>
        <taxon>Alphaproteobacteria</taxon>
        <taxon>Hyphomicrobiales</taxon>
        <taxon>Alsobacteraceae</taxon>
        <taxon>Alsobacter</taxon>
    </lineage>
</organism>
<keyword evidence="1" id="KW-0969">Cilium</keyword>
<evidence type="ECO:0000313" key="2">
    <source>
        <dbReference type="Proteomes" id="UP001205890"/>
    </source>
</evidence>
<keyword evidence="1" id="KW-0282">Flagellum</keyword>
<reference evidence="1 2" key="1">
    <citation type="submission" date="2022-07" db="EMBL/GenBank/DDBJ databases">
        <authorList>
            <person name="Li W.-J."/>
            <person name="Deng Q.-Q."/>
        </authorList>
    </citation>
    <scope>NUCLEOTIDE SEQUENCE [LARGE SCALE GENOMIC DNA]</scope>
    <source>
        <strain evidence="1 2">SYSU M60028</strain>
    </source>
</reference>
<dbReference type="Proteomes" id="UP001205890">
    <property type="component" value="Unassembled WGS sequence"/>
</dbReference>
<keyword evidence="1" id="KW-0966">Cell projection</keyword>
<dbReference type="RefSeq" id="WP_254738153.1">
    <property type="nucleotide sequence ID" value="NZ_JANCLU010000001.1"/>
</dbReference>
<proteinExistence type="predicted"/>
<sequence>MQHAASAYAKVSREAIAPRELEASLLIKAAAQLQYVADDFDNRLPGLDAALSYNRKLWTVLAASAAGPDNPQPKHIRENIANLALFIFNRTFAIGPNSGPQSLAILIKINRDLAAGLRGNAA</sequence>
<evidence type="ECO:0000313" key="1">
    <source>
        <dbReference type="EMBL" id="MCP8937314.1"/>
    </source>
</evidence>
<accession>A0ABT1L7H9</accession>
<dbReference type="EMBL" id="JANCLU010000001">
    <property type="protein sequence ID" value="MCP8937314.1"/>
    <property type="molecule type" value="Genomic_DNA"/>
</dbReference>
<comment type="caution">
    <text evidence="1">The sequence shown here is derived from an EMBL/GenBank/DDBJ whole genome shotgun (WGS) entry which is preliminary data.</text>
</comment>